<accession>A0ABQ9CTI1</accession>
<evidence type="ECO:0000256" key="1">
    <source>
        <dbReference type="SAM" id="MobiDB-lite"/>
    </source>
</evidence>
<reference evidence="2" key="1">
    <citation type="submission" date="2019-10" db="EMBL/GenBank/DDBJ databases">
        <authorList>
            <person name="Soares A.E.R."/>
            <person name="Aleixo A."/>
            <person name="Schneider P."/>
            <person name="Miyaki C.Y."/>
            <person name="Schneider M.P."/>
            <person name="Mello C."/>
            <person name="Vasconcelos A.T.R."/>
        </authorList>
    </citation>
    <scope>NUCLEOTIDE SEQUENCE</scope>
    <source>
        <tissue evidence="2">Muscle</tissue>
    </source>
</reference>
<name>A0ABQ9CTI1_9PASS</name>
<dbReference type="PANTHER" id="PTHR19446">
    <property type="entry name" value="REVERSE TRANSCRIPTASES"/>
    <property type="match status" value="1"/>
</dbReference>
<protein>
    <recommendedName>
        <fullName evidence="4">Reverse transcriptase domain-containing protein</fullName>
    </recommendedName>
</protein>
<evidence type="ECO:0000313" key="2">
    <source>
        <dbReference type="EMBL" id="KAJ7406007.1"/>
    </source>
</evidence>
<evidence type="ECO:0008006" key="4">
    <source>
        <dbReference type="Google" id="ProtNLM"/>
    </source>
</evidence>
<dbReference type="SUPFAM" id="SSF56219">
    <property type="entry name" value="DNase I-like"/>
    <property type="match status" value="1"/>
</dbReference>
<evidence type="ECO:0000313" key="3">
    <source>
        <dbReference type="Proteomes" id="UP001145742"/>
    </source>
</evidence>
<sequence>MTKQPFPRTALLAPHGEGPRKGGLNKAHILTQMDNHSQLASSDVVKNKTKRESEDHLHEEGSLKEYGAGYTLYWSGKPKSESHLSGVGFMIKNSINSKLENLLRGHSVCIISLCLPLHNKKHVILFIVYAPTLQADPVEKDKFYTNLCCLNQKVPKNYKIIILGDFNARVAPTMGETLKAIQQVKTGKAAGFDGIPPEVWKHGGQALHAKFHKLIVHSWEQGKLPPDFCNAVIIPLHKKKGEKSDCSNFRGITLLSIAGKILGRILLNRLVPAITEELLPESQGGFRANRSTIDMLLTLSRKGLWQILDHLGCPPKFLKMIILLHEDQCGQVKYGDALSKPFAITNDVKQGCVLAPTLFTVFFSMMHQRAVVDIDKESDTYI</sequence>
<comment type="caution">
    <text evidence="2">The sequence shown here is derived from an EMBL/GenBank/DDBJ whole genome shotgun (WGS) entry which is preliminary data.</text>
</comment>
<organism evidence="2 3">
    <name type="scientific">Willisornis vidua</name>
    <name type="common">Xingu scale-backed antbird</name>
    <dbReference type="NCBI Taxonomy" id="1566151"/>
    <lineage>
        <taxon>Eukaryota</taxon>
        <taxon>Metazoa</taxon>
        <taxon>Chordata</taxon>
        <taxon>Craniata</taxon>
        <taxon>Vertebrata</taxon>
        <taxon>Euteleostomi</taxon>
        <taxon>Archelosauria</taxon>
        <taxon>Archosauria</taxon>
        <taxon>Dinosauria</taxon>
        <taxon>Saurischia</taxon>
        <taxon>Theropoda</taxon>
        <taxon>Coelurosauria</taxon>
        <taxon>Aves</taxon>
        <taxon>Neognathae</taxon>
        <taxon>Neoaves</taxon>
        <taxon>Telluraves</taxon>
        <taxon>Australaves</taxon>
        <taxon>Passeriformes</taxon>
        <taxon>Thamnophilidae</taxon>
        <taxon>Willisornis</taxon>
    </lineage>
</organism>
<proteinExistence type="predicted"/>
<feature type="region of interest" description="Disordered" evidence="1">
    <location>
        <begin position="1"/>
        <end position="24"/>
    </location>
</feature>
<dbReference type="EMBL" id="WHWB01034681">
    <property type="protein sequence ID" value="KAJ7406007.1"/>
    <property type="molecule type" value="Genomic_DNA"/>
</dbReference>
<dbReference type="Proteomes" id="UP001145742">
    <property type="component" value="Unassembled WGS sequence"/>
</dbReference>
<gene>
    <name evidence="2" type="ORF">WISP_136332</name>
</gene>
<dbReference type="InterPro" id="IPR036691">
    <property type="entry name" value="Endo/exonu/phosph_ase_sf"/>
</dbReference>
<keyword evidence="3" id="KW-1185">Reference proteome</keyword>
<dbReference type="Gene3D" id="3.60.10.10">
    <property type="entry name" value="Endonuclease/exonuclease/phosphatase"/>
    <property type="match status" value="1"/>
</dbReference>